<name>A0A512JPQ7_9HYPH</name>
<comment type="caution">
    <text evidence="1">The sequence shown here is derived from an EMBL/GenBank/DDBJ whole genome shotgun (WGS) entry which is preliminary data.</text>
</comment>
<sequence length="117" mass="12572">MDLSVRGAWDALRSTGQAMIRTTGLSALLLAALASTAAARPSTTEMTCAQAQAVVQRQGGVVLGTGGQTYDRFVRDRSFCEPTEIGKRAFVPARDTPQCFVGFTCYEPGRSDRFGDF</sequence>
<dbReference type="EMBL" id="BJZV01000025">
    <property type="protein sequence ID" value="GEP11922.1"/>
    <property type="molecule type" value="Genomic_DNA"/>
</dbReference>
<reference evidence="1 2" key="1">
    <citation type="submission" date="2019-07" db="EMBL/GenBank/DDBJ databases">
        <title>Whole genome shotgun sequence of Methylobacterium gnaphalii NBRC 107716.</title>
        <authorList>
            <person name="Hosoyama A."/>
            <person name="Uohara A."/>
            <person name="Ohji S."/>
            <person name="Ichikawa N."/>
        </authorList>
    </citation>
    <scope>NUCLEOTIDE SEQUENCE [LARGE SCALE GENOMIC DNA]</scope>
    <source>
        <strain evidence="1 2">NBRC 107716</strain>
    </source>
</reference>
<protein>
    <submittedName>
        <fullName evidence="1">Uncharacterized protein</fullName>
    </submittedName>
</protein>
<organism evidence="1 2">
    <name type="scientific">Methylobacterium gnaphalii</name>
    <dbReference type="NCBI Taxonomy" id="1010610"/>
    <lineage>
        <taxon>Bacteria</taxon>
        <taxon>Pseudomonadati</taxon>
        <taxon>Pseudomonadota</taxon>
        <taxon>Alphaproteobacteria</taxon>
        <taxon>Hyphomicrobiales</taxon>
        <taxon>Methylobacteriaceae</taxon>
        <taxon>Methylobacterium</taxon>
    </lineage>
</organism>
<evidence type="ECO:0000313" key="2">
    <source>
        <dbReference type="Proteomes" id="UP000321750"/>
    </source>
</evidence>
<proteinExistence type="predicted"/>
<dbReference type="AlphaFoldDB" id="A0A512JPQ7"/>
<gene>
    <name evidence="1" type="ORF">MGN01_37670</name>
</gene>
<dbReference type="Proteomes" id="UP000321750">
    <property type="component" value="Unassembled WGS sequence"/>
</dbReference>
<accession>A0A512JPQ7</accession>
<keyword evidence="2" id="KW-1185">Reference proteome</keyword>
<evidence type="ECO:0000313" key="1">
    <source>
        <dbReference type="EMBL" id="GEP11922.1"/>
    </source>
</evidence>